<comment type="caution">
    <text evidence="2">The sequence shown here is derived from an EMBL/GenBank/DDBJ whole genome shotgun (WGS) entry which is preliminary data.</text>
</comment>
<reference evidence="2 3" key="1">
    <citation type="journal article" date="2013" name="Proc. Natl. Acad. Sci. U.S.A.">
        <title>The king cobra genome reveals dynamic gene evolution and adaptation in the snake venom system.</title>
        <authorList>
            <person name="Vonk F.J."/>
            <person name="Casewell N.R."/>
            <person name="Henkel C.V."/>
            <person name="Heimberg A.M."/>
            <person name="Jansen H.J."/>
            <person name="McCleary R.J."/>
            <person name="Kerkkamp H.M."/>
            <person name="Vos R.A."/>
            <person name="Guerreiro I."/>
            <person name="Calvete J.J."/>
            <person name="Wuster W."/>
            <person name="Woods A.E."/>
            <person name="Logan J.M."/>
            <person name="Harrison R.A."/>
            <person name="Castoe T.A."/>
            <person name="de Koning A.P."/>
            <person name="Pollock D.D."/>
            <person name="Yandell M."/>
            <person name="Calderon D."/>
            <person name="Renjifo C."/>
            <person name="Currier R.B."/>
            <person name="Salgado D."/>
            <person name="Pla D."/>
            <person name="Sanz L."/>
            <person name="Hyder A.S."/>
            <person name="Ribeiro J.M."/>
            <person name="Arntzen J.W."/>
            <person name="van den Thillart G.E."/>
            <person name="Boetzer M."/>
            <person name="Pirovano W."/>
            <person name="Dirks R.P."/>
            <person name="Spaink H.P."/>
            <person name="Duboule D."/>
            <person name="McGlinn E."/>
            <person name="Kini R.M."/>
            <person name="Richardson M.K."/>
        </authorList>
    </citation>
    <scope>NUCLEOTIDE SEQUENCE</scope>
    <source>
        <tissue evidence="2">Blood</tissue>
    </source>
</reference>
<evidence type="ECO:0000313" key="3">
    <source>
        <dbReference type="Proteomes" id="UP000018936"/>
    </source>
</evidence>
<organism evidence="2 3">
    <name type="scientific">Ophiophagus hannah</name>
    <name type="common">King cobra</name>
    <name type="synonym">Naja hannah</name>
    <dbReference type="NCBI Taxonomy" id="8665"/>
    <lineage>
        <taxon>Eukaryota</taxon>
        <taxon>Metazoa</taxon>
        <taxon>Chordata</taxon>
        <taxon>Craniata</taxon>
        <taxon>Vertebrata</taxon>
        <taxon>Euteleostomi</taxon>
        <taxon>Lepidosauria</taxon>
        <taxon>Squamata</taxon>
        <taxon>Bifurcata</taxon>
        <taxon>Unidentata</taxon>
        <taxon>Episquamata</taxon>
        <taxon>Toxicofera</taxon>
        <taxon>Serpentes</taxon>
        <taxon>Colubroidea</taxon>
        <taxon>Elapidae</taxon>
        <taxon>Elapinae</taxon>
        <taxon>Ophiophagus</taxon>
    </lineage>
</organism>
<feature type="non-terminal residue" evidence="2">
    <location>
        <position position="1"/>
    </location>
</feature>
<feature type="region of interest" description="Disordered" evidence="1">
    <location>
        <begin position="400"/>
        <end position="439"/>
    </location>
</feature>
<dbReference type="EMBL" id="AZIM01000610">
    <property type="protein sequence ID" value="ETE70129.1"/>
    <property type="molecule type" value="Genomic_DNA"/>
</dbReference>
<evidence type="ECO:0000256" key="1">
    <source>
        <dbReference type="SAM" id="MobiDB-lite"/>
    </source>
</evidence>
<dbReference type="AlphaFoldDB" id="V8P6F3"/>
<gene>
    <name evidence="2" type="primary">Znf518a</name>
    <name evidence="2" type="ORF">L345_04068</name>
</gene>
<dbReference type="OrthoDB" id="6778897at2759"/>
<name>V8P6F3_OPHHA</name>
<dbReference type="Proteomes" id="UP000018936">
    <property type="component" value="Unassembled WGS sequence"/>
</dbReference>
<feature type="compositionally biased region" description="Polar residues" evidence="1">
    <location>
        <begin position="420"/>
        <end position="439"/>
    </location>
</feature>
<accession>V8P6F3</accession>
<evidence type="ECO:0000313" key="2">
    <source>
        <dbReference type="EMBL" id="ETE70129.1"/>
    </source>
</evidence>
<protein>
    <submittedName>
        <fullName evidence="2">Zinc finger protein</fullName>
    </submittedName>
</protein>
<sequence length="715" mass="81033">MSSSYPYSPKEQRKRYAKLRKLWNSGNNSTQSLLKDEACNNSTLQKMPSEQEQFFCIQKTNLLQDDESDRLCVSTSDVTIEKSTFDPTISDIVAYGLKKSFNQHRRTHRSTLVKCEICNDDHRYTLLDLTKHFTSQHCVNDHLYAKDKMNTDDNEKRVKNSRGLKLILKRYKTGASRKALWKRKKITTDGCRTEEEDEQVFKALKESLPKSEEVGQSVKELHDILLNEKIVYSGAKSSPTIQYNRAEGGLGSTRGLMKKAVHGPTVLMVKNNKISVPANYSAKFLGFKTVDGKQHIVIKLLPTEKQNVPGGNKFDGIKDGTTECQEETAVNCNLPLVARSHEINNQMPRNNSVHLLTSPLSNQFSGKIKQEGNMMPANAYSANEKSKDSCSSVELVHLSRDGKTWSQKPPLDSTQKETTNKGSSFENQKATENMSTQMSKVRRHSKQNDAKVFNATVSQKNKNLKRKANNDFQGPPRKKTLHRKCKEKNQQLVKCPRRNQPVVVLNHPDADVPEVVNGLITVVSKCLKDVKQFTLCQLYNHRTALQCDDFKNTNSPVSVEFVGGLFFHLLERLSYIAGALWFLDFSSANRKVGSTAGTFVRYLVHDMQEEPPTTTKIVAGVPITLTRNILEASPIQHKKNNQFLAHHQSLLWWIGPIPNQISGKHLQDGTKEKKTLLSEPLSLQQGASPIMHRDGSIYRVPEWKNGWPSEWNWKE</sequence>
<feature type="compositionally biased region" description="Polar residues" evidence="1">
    <location>
        <begin position="404"/>
        <end position="413"/>
    </location>
</feature>
<keyword evidence="3" id="KW-1185">Reference proteome</keyword>
<proteinExistence type="predicted"/>